<gene>
    <name evidence="1" type="ORF">J8TS2_01760</name>
</gene>
<dbReference type="RefSeq" id="WP_158322788.1">
    <property type="nucleotide sequence ID" value="NZ_BORB01000001.1"/>
</dbReference>
<dbReference type="SUPFAM" id="SSF100985">
    <property type="entry name" value="Sporulation inhibitor Sda"/>
    <property type="match status" value="1"/>
</dbReference>
<dbReference type="InterPro" id="IPR015064">
    <property type="entry name" value="Sda"/>
</dbReference>
<dbReference type="Gene3D" id="1.10.287.1100">
    <property type="entry name" value="Sporulation inhibitor A"/>
    <property type="match status" value="1"/>
</dbReference>
<evidence type="ECO:0008006" key="3">
    <source>
        <dbReference type="Google" id="ProtNLM"/>
    </source>
</evidence>
<dbReference type="Pfam" id="PF08970">
    <property type="entry name" value="Sda"/>
    <property type="match status" value="1"/>
</dbReference>
<proteinExistence type="predicted"/>
<comment type="caution">
    <text evidence="1">The sequence shown here is derived from an EMBL/GenBank/DDBJ whole genome shotgun (WGS) entry which is preliminary data.</text>
</comment>
<name>A0ABQ4KCZ9_9BACI</name>
<accession>A0ABQ4KCZ9</accession>
<dbReference type="Proteomes" id="UP000679950">
    <property type="component" value="Unassembled WGS sequence"/>
</dbReference>
<evidence type="ECO:0000313" key="1">
    <source>
        <dbReference type="EMBL" id="GIN55857.1"/>
    </source>
</evidence>
<protein>
    <recommendedName>
        <fullName evidence="3">Sporulation protein</fullName>
    </recommendedName>
</protein>
<dbReference type="EMBL" id="BORB01000001">
    <property type="protein sequence ID" value="GIN55857.1"/>
    <property type="molecule type" value="Genomic_DNA"/>
</dbReference>
<dbReference type="InterPro" id="IPR036916">
    <property type="entry name" value="Sda_sf"/>
</dbReference>
<keyword evidence="2" id="KW-1185">Reference proteome</keyword>
<organism evidence="1 2">
    <name type="scientific">Lederbergia ruris</name>
    <dbReference type="NCBI Taxonomy" id="217495"/>
    <lineage>
        <taxon>Bacteria</taxon>
        <taxon>Bacillati</taxon>
        <taxon>Bacillota</taxon>
        <taxon>Bacilli</taxon>
        <taxon>Bacillales</taxon>
        <taxon>Bacillaceae</taxon>
        <taxon>Lederbergia</taxon>
    </lineage>
</organism>
<reference evidence="1 2" key="1">
    <citation type="submission" date="2021-03" db="EMBL/GenBank/DDBJ databases">
        <title>Antimicrobial resistance genes in bacteria isolated from Japanese honey, and their potential for conferring macrolide and lincosamide resistance in the American foulbrood pathogen Paenibacillus larvae.</title>
        <authorList>
            <person name="Okamoto M."/>
            <person name="Kumagai M."/>
            <person name="Kanamori H."/>
            <person name="Takamatsu D."/>
        </authorList>
    </citation>
    <scope>NUCLEOTIDE SEQUENCE [LARGE SCALE GENOMIC DNA]</scope>
    <source>
        <strain evidence="1 2">J8TS2</strain>
    </source>
</reference>
<sequence length="50" mass="6108">MNKLSDELLIESYYKAKELKLSYDFIQLIEMELHRRSLQLEQYTKKVTLN</sequence>
<evidence type="ECO:0000313" key="2">
    <source>
        <dbReference type="Proteomes" id="UP000679950"/>
    </source>
</evidence>